<accession>A0ABZ2STY6</accession>
<organism evidence="2 3">
    <name type="scientific">Candidatus Enterococcus mangumiae</name>
    <dbReference type="NCBI Taxonomy" id="2230878"/>
    <lineage>
        <taxon>Bacteria</taxon>
        <taxon>Bacillati</taxon>
        <taxon>Bacillota</taxon>
        <taxon>Bacilli</taxon>
        <taxon>Lactobacillales</taxon>
        <taxon>Enterococcaceae</taxon>
        <taxon>Enterococcus</taxon>
    </lineage>
</organism>
<dbReference type="Proteomes" id="UP000664360">
    <property type="component" value="Chromosome"/>
</dbReference>
<keyword evidence="1" id="KW-0472">Membrane</keyword>
<dbReference type="EMBL" id="CP147250">
    <property type="protein sequence ID" value="WYJ78626.1"/>
    <property type="molecule type" value="Genomic_DNA"/>
</dbReference>
<proteinExistence type="predicted"/>
<keyword evidence="1" id="KW-1133">Transmembrane helix</keyword>
<feature type="transmembrane region" description="Helical" evidence="1">
    <location>
        <begin position="12"/>
        <end position="29"/>
    </location>
</feature>
<keyword evidence="1" id="KW-0812">Transmembrane</keyword>
<gene>
    <name evidence="2" type="ORF">DOK79_000131</name>
</gene>
<sequence length="138" mass="15823">MGNNQLGKKKWLILVSISIVAILLATIGLKKISEPTKRERQIVFLKSQEKEMTEFVKQQNEIVNKVVFDWDSLEQEIVGNGLPQGAGEVFIIRIQIIDQNNKEINSFGFAINPDDVNRPKKIEKMYTINANYDYYSCS</sequence>
<evidence type="ECO:0008006" key="4">
    <source>
        <dbReference type="Google" id="ProtNLM"/>
    </source>
</evidence>
<keyword evidence="3" id="KW-1185">Reference proteome</keyword>
<protein>
    <recommendedName>
        <fullName evidence="4">DUF5067 domain-containing protein</fullName>
    </recommendedName>
</protein>
<evidence type="ECO:0000313" key="3">
    <source>
        <dbReference type="Proteomes" id="UP000664360"/>
    </source>
</evidence>
<evidence type="ECO:0000256" key="1">
    <source>
        <dbReference type="SAM" id="Phobius"/>
    </source>
</evidence>
<evidence type="ECO:0000313" key="2">
    <source>
        <dbReference type="EMBL" id="WYJ78626.1"/>
    </source>
</evidence>
<reference evidence="2 3" key="1">
    <citation type="submission" date="2024-03" db="EMBL/GenBank/DDBJ databases">
        <title>The Genome Sequence of Enterococcus sp. DIV1094.</title>
        <authorList>
            <consortium name="The Broad Institute Genomics Platform"/>
            <consortium name="The Broad Institute Microbial Omics Core"/>
            <consortium name="The Broad Institute Genomic Center for Infectious Diseases"/>
            <person name="Earl A."/>
            <person name="Manson A."/>
            <person name="Gilmore M."/>
            <person name="Schwartman J."/>
            <person name="Shea T."/>
            <person name="Abouelleil A."/>
            <person name="Cao P."/>
            <person name="Chapman S."/>
            <person name="Cusick C."/>
            <person name="Young S."/>
            <person name="Neafsey D."/>
            <person name="Nusbaum C."/>
            <person name="Birren B."/>
        </authorList>
    </citation>
    <scope>NUCLEOTIDE SEQUENCE [LARGE SCALE GENOMIC DNA]</scope>
    <source>
        <strain evidence="2 3">DIV1094</strain>
    </source>
</reference>
<name>A0ABZ2STY6_9ENTE</name>
<dbReference type="RefSeq" id="WP_206853561.1">
    <property type="nucleotide sequence ID" value="NZ_CP147250.1"/>
</dbReference>